<comment type="caution">
    <text evidence="3">The sequence shown here is derived from an EMBL/GenBank/DDBJ whole genome shotgun (WGS) entry which is preliminary data.</text>
</comment>
<dbReference type="OrthoDB" id="4266042at2"/>
<feature type="region of interest" description="Disordered" evidence="1">
    <location>
        <begin position="1"/>
        <end position="23"/>
    </location>
</feature>
<reference evidence="3 4" key="1">
    <citation type="journal article" date="2017" name="Biochemistry">
        <title>Identification of the Biosynthetic Pathway for the Antibiotic Bicyclomycin.</title>
        <authorList>
            <person name="Patteson J."/>
            <person name="Cai W."/>
            <person name="Johnson R.A."/>
            <person name="Santa Maria K."/>
            <person name="Li B."/>
        </authorList>
    </citation>
    <scope>NUCLEOTIDE SEQUENCE [LARGE SCALE GENOMIC DNA]</scope>
    <source>
        <strain evidence="3 4">ATCC 21532</strain>
    </source>
</reference>
<sequence>MRENADSARECAGRGGPGCPRHVQDLEPLSRLVEDLVGRASAGHPAAALVAPLEYSVAVQKGALEAIKSALAQAGGSGTGRRRDAPVTALDGARRAGPALREAVAACREELLVAQPVGRRPRGGWADLGPPGAGPQLRHGVAVRYLRGASPVGAADGQADDVRQALAAGAEVRVAGLLLERLVVCDRTIAFLPAHDEDCGPCLEVRHPALVRHLALAFDTAWRAARPVAAADGAPERPRDELRHAVLRMMVEGHTDEVIARRLGVSPRTVAAHVRREAVSLGSRSRAQLGYLLARSGMRLSP</sequence>
<dbReference type="InterPro" id="IPR000792">
    <property type="entry name" value="Tscrpt_reg_LuxR_C"/>
</dbReference>
<dbReference type="Proteomes" id="UP000222531">
    <property type="component" value="Unassembled WGS sequence"/>
</dbReference>
<keyword evidence="4" id="KW-1185">Reference proteome</keyword>
<dbReference type="PANTHER" id="PTHR34293">
    <property type="entry name" value="HTH-TYPE TRANSCRIPTIONAL REGULATOR TRMBL2"/>
    <property type="match status" value="1"/>
</dbReference>
<dbReference type="InterPro" id="IPR051797">
    <property type="entry name" value="TrmB-like"/>
</dbReference>
<dbReference type="GO" id="GO:0006355">
    <property type="term" value="P:regulation of DNA-templated transcription"/>
    <property type="evidence" value="ECO:0007669"/>
    <property type="project" value="InterPro"/>
</dbReference>
<dbReference type="Pfam" id="PF00196">
    <property type="entry name" value="GerE"/>
    <property type="match status" value="1"/>
</dbReference>
<feature type="domain" description="HTH luxR-type" evidence="2">
    <location>
        <begin position="244"/>
        <end position="293"/>
    </location>
</feature>
<feature type="compositionally biased region" description="Basic and acidic residues" evidence="1">
    <location>
        <begin position="1"/>
        <end position="12"/>
    </location>
</feature>
<dbReference type="EMBL" id="NHZO01000168">
    <property type="protein sequence ID" value="PHQ48079.1"/>
    <property type="molecule type" value="Genomic_DNA"/>
</dbReference>
<evidence type="ECO:0000256" key="1">
    <source>
        <dbReference type="SAM" id="MobiDB-lite"/>
    </source>
</evidence>
<dbReference type="InterPro" id="IPR036388">
    <property type="entry name" value="WH-like_DNA-bd_sf"/>
</dbReference>
<protein>
    <recommendedName>
        <fullName evidence="2">HTH luxR-type domain-containing protein</fullName>
    </recommendedName>
</protein>
<dbReference type="GO" id="GO:0003677">
    <property type="term" value="F:DNA binding"/>
    <property type="evidence" value="ECO:0007669"/>
    <property type="project" value="InterPro"/>
</dbReference>
<dbReference type="SUPFAM" id="SSF46894">
    <property type="entry name" value="C-terminal effector domain of the bipartite response regulators"/>
    <property type="match status" value="1"/>
</dbReference>
<proteinExistence type="predicted"/>
<name>A0A2G1XA86_STRCJ</name>
<evidence type="ECO:0000259" key="2">
    <source>
        <dbReference type="SMART" id="SM00421"/>
    </source>
</evidence>
<organism evidence="3 4">
    <name type="scientific">Streptomyces cinnamoneus</name>
    <name type="common">Streptoverticillium cinnamoneum</name>
    <dbReference type="NCBI Taxonomy" id="53446"/>
    <lineage>
        <taxon>Bacteria</taxon>
        <taxon>Bacillati</taxon>
        <taxon>Actinomycetota</taxon>
        <taxon>Actinomycetes</taxon>
        <taxon>Kitasatosporales</taxon>
        <taxon>Streptomycetaceae</taxon>
        <taxon>Streptomyces</taxon>
        <taxon>Streptomyces cinnamoneus group</taxon>
    </lineage>
</organism>
<dbReference type="PANTHER" id="PTHR34293:SF1">
    <property type="entry name" value="HTH-TYPE TRANSCRIPTIONAL REGULATOR TRMBL2"/>
    <property type="match status" value="1"/>
</dbReference>
<accession>A0A2G1XA86</accession>
<gene>
    <name evidence="3" type="ORF">BLA24_32055</name>
</gene>
<evidence type="ECO:0000313" key="4">
    <source>
        <dbReference type="Proteomes" id="UP000222531"/>
    </source>
</evidence>
<evidence type="ECO:0000313" key="3">
    <source>
        <dbReference type="EMBL" id="PHQ48079.1"/>
    </source>
</evidence>
<dbReference type="Gene3D" id="1.10.10.10">
    <property type="entry name" value="Winged helix-like DNA-binding domain superfamily/Winged helix DNA-binding domain"/>
    <property type="match status" value="1"/>
</dbReference>
<dbReference type="InterPro" id="IPR016032">
    <property type="entry name" value="Sig_transdc_resp-reg_C-effctor"/>
</dbReference>
<dbReference type="RefSeq" id="WP_146104739.1">
    <property type="nucleotide sequence ID" value="NZ_JBIRXA010000019.1"/>
</dbReference>
<dbReference type="SMART" id="SM00421">
    <property type="entry name" value="HTH_LUXR"/>
    <property type="match status" value="1"/>
</dbReference>
<dbReference type="AlphaFoldDB" id="A0A2G1XA86"/>